<comment type="caution">
    <text evidence="1">The sequence shown here is derived from an EMBL/GenBank/DDBJ whole genome shotgun (WGS) entry which is preliminary data.</text>
</comment>
<dbReference type="Proteomes" id="UP000280501">
    <property type="component" value="Unassembled WGS sequence"/>
</dbReference>
<keyword evidence="2" id="KW-1185">Reference proteome</keyword>
<dbReference type="SUPFAM" id="SSF54211">
    <property type="entry name" value="Ribosomal protein S5 domain 2-like"/>
    <property type="match status" value="1"/>
</dbReference>
<proteinExistence type="predicted"/>
<dbReference type="AlphaFoldDB" id="A0A3N4YU94"/>
<sequence length="98" mass="10085">MGMATTTAVSLVGLEGHMVQVQAHLSATVPGFTVVGLPAAALNESRDRVRAAVTSTGLTWPVRKITVNLSPAGLRKRGSGYDLAIAGVALTWSVVWGG</sequence>
<accession>A0A3N4YU94</accession>
<dbReference type="Pfam" id="PF13541">
    <property type="entry name" value="ChlI"/>
    <property type="match status" value="1"/>
</dbReference>
<gene>
    <name evidence="1" type="ORF">EDD34_2798</name>
</gene>
<name>A0A3N4YU94_9MICO</name>
<evidence type="ECO:0000313" key="1">
    <source>
        <dbReference type="EMBL" id="RPF22150.1"/>
    </source>
</evidence>
<dbReference type="EMBL" id="RKQZ01000001">
    <property type="protein sequence ID" value="RPF22150.1"/>
    <property type="molecule type" value="Genomic_DNA"/>
</dbReference>
<protein>
    <submittedName>
        <fullName evidence="1">Mg-chelatase subunit ChlI-like protein</fullName>
    </submittedName>
</protein>
<reference evidence="1 2" key="1">
    <citation type="submission" date="2018-11" db="EMBL/GenBank/DDBJ databases">
        <title>Sequencing the genomes of 1000 actinobacteria strains.</title>
        <authorList>
            <person name="Klenk H.-P."/>
        </authorList>
    </citation>
    <scope>NUCLEOTIDE SEQUENCE [LARGE SCALE GENOMIC DNA]</scope>
    <source>
        <strain evidence="1 2">DSM 15700</strain>
    </source>
</reference>
<organism evidence="1 2">
    <name type="scientific">Myceligenerans xiligouense</name>
    <dbReference type="NCBI Taxonomy" id="253184"/>
    <lineage>
        <taxon>Bacteria</taxon>
        <taxon>Bacillati</taxon>
        <taxon>Actinomycetota</taxon>
        <taxon>Actinomycetes</taxon>
        <taxon>Micrococcales</taxon>
        <taxon>Promicromonosporaceae</taxon>
        <taxon>Myceligenerans</taxon>
    </lineage>
</organism>
<evidence type="ECO:0000313" key="2">
    <source>
        <dbReference type="Proteomes" id="UP000280501"/>
    </source>
</evidence>
<dbReference type="InterPro" id="IPR020568">
    <property type="entry name" value="Ribosomal_Su5_D2-typ_SF"/>
</dbReference>